<gene>
    <name evidence="2" type="ORF">ICJ85_15685</name>
</gene>
<reference evidence="2 3" key="1">
    <citation type="journal article" date="2018" name="J. Microbiol.">
        <title>Aestuariibaculum marinum sp. nov., a marine bacterium isolated from seawater in South Korea.</title>
        <authorList>
            <person name="Choi J."/>
            <person name="Lee D."/>
            <person name="Jang J.H."/>
            <person name="Cha S."/>
            <person name="Seo T."/>
        </authorList>
    </citation>
    <scope>NUCLEOTIDE SEQUENCE [LARGE SCALE GENOMIC DNA]</scope>
    <source>
        <strain evidence="2 3">IP7</strain>
    </source>
</reference>
<protein>
    <submittedName>
        <fullName evidence="2">Uncharacterized protein</fullName>
    </submittedName>
</protein>
<dbReference type="EMBL" id="JACVXD010000018">
    <property type="protein sequence ID" value="MBD0825457.1"/>
    <property type="molecule type" value="Genomic_DNA"/>
</dbReference>
<organism evidence="2 3">
    <name type="scientific">Aestuariibaculum marinum</name>
    <dbReference type="NCBI Taxonomy" id="2683592"/>
    <lineage>
        <taxon>Bacteria</taxon>
        <taxon>Pseudomonadati</taxon>
        <taxon>Bacteroidota</taxon>
        <taxon>Flavobacteriia</taxon>
        <taxon>Flavobacteriales</taxon>
        <taxon>Flavobacteriaceae</taxon>
    </lineage>
</organism>
<evidence type="ECO:0000313" key="2">
    <source>
        <dbReference type="EMBL" id="MBD0825457.1"/>
    </source>
</evidence>
<evidence type="ECO:0000256" key="1">
    <source>
        <dbReference type="SAM" id="Coils"/>
    </source>
</evidence>
<dbReference type="Proteomes" id="UP000621516">
    <property type="component" value="Unassembled WGS sequence"/>
</dbReference>
<name>A0A8J6Q054_9FLAO</name>
<dbReference type="RefSeq" id="WP_188224748.1">
    <property type="nucleotide sequence ID" value="NZ_JACVXD010000018.1"/>
</dbReference>
<sequence length="240" mass="28038">MKSYEDIQLELLSNLFCASVYYLPLGLLEMAGETTPVLLNHANRMLLFEKNGHNYLVDQHPVSVHVFPKSFLLDNNIYTLLELIDTEPKSKVEFLIDRYTTYVQGFVHIYNYYVEYVKVDIPDVSKDQYNGFVQQLNITKQHLEELKERFDKKAKNKSEVKQVSVSENKALEETLEEVKRVLIPNVSKDSDKLEFKLKETKASKAQDKRKRHIEELKEQARSEAEFVLLTQVFNVSLETN</sequence>
<comment type="caution">
    <text evidence="2">The sequence shown here is derived from an EMBL/GenBank/DDBJ whole genome shotgun (WGS) entry which is preliminary data.</text>
</comment>
<keyword evidence="3" id="KW-1185">Reference proteome</keyword>
<accession>A0A8J6Q054</accession>
<keyword evidence="1" id="KW-0175">Coiled coil</keyword>
<evidence type="ECO:0000313" key="3">
    <source>
        <dbReference type="Proteomes" id="UP000621516"/>
    </source>
</evidence>
<dbReference type="AlphaFoldDB" id="A0A8J6Q054"/>
<proteinExistence type="predicted"/>
<feature type="coiled-coil region" evidence="1">
    <location>
        <begin position="133"/>
        <end position="163"/>
    </location>
</feature>